<gene>
    <name evidence="1" type="ORF">OLEAN_C33910</name>
</gene>
<dbReference type="AlphaFoldDB" id="R4YR70"/>
<dbReference type="HOGENOM" id="CLU_2863407_0_0_6"/>
<dbReference type="KEGG" id="oai:OLEAN_C33910"/>
<proteinExistence type="predicted"/>
<organism evidence="1 2">
    <name type="scientific">Oleispira antarctica RB-8</name>
    <dbReference type="NCBI Taxonomy" id="698738"/>
    <lineage>
        <taxon>Bacteria</taxon>
        <taxon>Pseudomonadati</taxon>
        <taxon>Pseudomonadota</taxon>
        <taxon>Gammaproteobacteria</taxon>
        <taxon>Oceanospirillales</taxon>
        <taxon>Oceanospirillaceae</taxon>
        <taxon>Oleispira</taxon>
    </lineage>
</organism>
<dbReference type="EMBL" id="FO203512">
    <property type="protein sequence ID" value="CCK77567.1"/>
    <property type="molecule type" value="Genomic_DNA"/>
</dbReference>
<sequence length="64" mass="7051">MNVGDSEDKLSEIEGNATQVTELTIKDKTFVTYFYQATNTSFIVEKELKTICKISQGKVSGACP</sequence>
<keyword evidence="2" id="KW-1185">Reference proteome</keyword>
<protein>
    <submittedName>
        <fullName evidence="1">Uncharacterized protein</fullName>
    </submittedName>
</protein>
<name>R4YR70_OLEAN</name>
<reference evidence="1 2" key="1">
    <citation type="journal article" date="2013" name="Nat. Commun.">
        <title>Genome sequence and functional genomic analysis of the oil-degrading bacterium Oleispira antarctica.</title>
        <authorList>
            <person name="Kube M."/>
            <person name="Chernikova T.N."/>
            <person name="Al-Ramahi Y."/>
            <person name="Beloqui A."/>
            <person name="Lopez-Cortez N."/>
            <person name="Guazzaroni M.E."/>
            <person name="Heipieper H.J."/>
            <person name="Klages S."/>
            <person name="Kotsyurbenko O.R."/>
            <person name="Langer I."/>
            <person name="Nechitaylo T.Y."/>
            <person name="Lunsdorf H."/>
            <person name="Fernandez M."/>
            <person name="Juarez S."/>
            <person name="Ciordia S."/>
            <person name="Singer A."/>
            <person name="Kagan O."/>
            <person name="Egorova O."/>
            <person name="Petit P.A."/>
            <person name="Stogios P."/>
            <person name="Kim Y."/>
            <person name="Tchigvintsev A."/>
            <person name="Flick R."/>
            <person name="Denaro R."/>
            <person name="Genovese M."/>
            <person name="Albar J.P."/>
            <person name="Reva O.N."/>
            <person name="Martinez-Gomariz M."/>
            <person name="Tran H."/>
            <person name="Ferrer M."/>
            <person name="Savchenko A."/>
            <person name="Yakunin A.F."/>
            <person name="Yakimov M.M."/>
            <person name="Golyshina O.V."/>
            <person name="Reinhardt R."/>
            <person name="Golyshin P.N."/>
        </authorList>
    </citation>
    <scope>NUCLEOTIDE SEQUENCE [LARGE SCALE GENOMIC DNA]</scope>
</reference>
<evidence type="ECO:0000313" key="1">
    <source>
        <dbReference type="EMBL" id="CCK77567.1"/>
    </source>
</evidence>
<dbReference type="Proteomes" id="UP000032749">
    <property type="component" value="Chromosome"/>
</dbReference>
<evidence type="ECO:0000313" key="2">
    <source>
        <dbReference type="Proteomes" id="UP000032749"/>
    </source>
</evidence>
<accession>R4YR70</accession>